<dbReference type="Gene3D" id="2.70.98.20">
    <property type="entry name" value="Copper amine oxidase, catalytic domain"/>
    <property type="match status" value="1"/>
</dbReference>
<evidence type="ECO:0000259" key="16">
    <source>
        <dbReference type="Pfam" id="PF01179"/>
    </source>
</evidence>
<dbReference type="InterPro" id="IPR049948">
    <property type="entry name" value="Cu_Am_ox_TPQ-bd"/>
</dbReference>
<dbReference type="InterPro" id="IPR036460">
    <property type="entry name" value="Cu_amine_oxidase_C_sf"/>
</dbReference>
<feature type="domain" description="Copper amine oxidase N3-terminal" evidence="18">
    <location>
        <begin position="108"/>
        <end position="199"/>
    </location>
</feature>
<dbReference type="OrthoDB" id="5379943at2759"/>
<dbReference type="GO" id="GO:0005507">
    <property type="term" value="F:copper ion binding"/>
    <property type="evidence" value="ECO:0007669"/>
    <property type="project" value="InterPro"/>
</dbReference>
<evidence type="ECO:0000256" key="2">
    <source>
        <dbReference type="ARBA" id="ARBA00001936"/>
    </source>
</evidence>
<protein>
    <recommendedName>
        <fullName evidence="15">Amine oxidase</fullName>
        <ecNumber evidence="15">1.4.3.-</ecNumber>
    </recommendedName>
</protein>
<evidence type="ECO:0000259" key="17">
    <source>
        <dbReference type="Pfam" id="PF02727"/>
    </source>
</evidence>
<evidence type="ECO:0000256" key="8">
    <source>
        <dbReference type="ARBA" id="ARBA00023002"/>
    </source>
</evidence>
<keyword evidence="9 15" id="KW-0186">Copper</keyword>
<comment type="similarity">
    <text evidence="4 15">Belongs to the copper/topaquinone oxidase family.</text>
</comment>
<dbReference type="AlphaFoldDB" id="A0A8H7PTV4"/>
<evidence type="ECO:0000256" key="3">
    <source>
        <dbReference type="ARBA" id="ARBA00001947"/>
    </source>
</evidence>
<dbReference type="NCBIfam" id="NF008559">
    <property type="entry name" value="PRK11504.1"/>
    <property type="match status" value="1"/>
</dbReference>
<dbReference type="FunFam" id="3.10.450.40:FF:000014">
    <property type="entry name" value="Peroxisomal primary amine oxidase"/>
    <property type="match status" value="1"/>
</dbReference>
<comment type="cofactor">
    <cofactor evidence="1">
        <name>Cu cation</name>
        <dbReference type="ChEBI" id="CHEBI:23378"/>
    </cofactor>
</comment>
<evidence type="ECO:0000256" key="15">
    <source>
        <dbReference type="RuleBase" id="RU000672"/>
    </source>
</evidence>
<dbReference type="SUPFAM" id="SSF49998">
    <property type="entry name" value="Amine oxidase catalytic domain"/>
    <property type="match status" value="1"/>
</dbReference>
<evidence type="ECO:0000313" key="20">
    <source>
        <dbReference type="Proteomes" id="UP000654370"/>
    </source>
</evidence>
<feature type="domain" description="Copper amine oxidase N2-terminal" evidence="17">
    <location>
        <begin position="11"/>
        <end position="99"/>
    </location>
</feature>
<feature type="active site" description="Schiff-base intermediate with substrate; via topaquinone" evidence="13">
    <location>
        <position position="397"/>
    </location>
</feature>
<name>A0A8H7PTV4_MORIS</name>
<comment type="subunit">
    <text evidence="5">Homodimer.</text>
</comment>
<organism evidence="19 20">
    <name type="scientific">Mortierella isabellina</name>
    <name type="common">Filamentous fungus</name>
    <name type="synonym">Umbelopsis isabellina</name>
    <dbReference type="NCBI Taxonomy" id="91625"/>
    <lineage>
        <taxon>Eukaryota</taxon>
        <taxon>Fungi</taxon>
        <taxon>Fungi incertae sedis</taxon>
        <taxon>Mucoromycota</taxon>
        <taxon>Mucoromycotina</taxon>
        <taxon>Umbelopsidomycetes</taxon>
        <taxon>Umbelopsidales</taxon>
        <taxon>Umbelopsidaceae</taxon>
        <taxon>Umbelopsis</taxon>
    </lineage>
</organism>
<gene>
    <name evidence="19" type="ORF">INT43_003568</name>
</gene>
<dbReference type="GO" id="GO:0009308">
    <property type="term" value="P:amine metabolic process"/>
    <property type="evidence" value="ECO:0007669"/>
    <property type="project" value="UniProtKB-UniRule"/>
</dbReference>
<comment type="caution">
    <text evidence="19">The sequence shown here is derived from an EMBL/GenBank/DDBJ whole genome shotgun (WGS) entry which is preliminary data.</text>
</comment>
<evidence type="ECO:0000256" key="14">
    <source>
        <dbReference type="PIRSR" id="PIRSR600269-51"/>
    </source>
</evidence>
<evidence type="ECO:0000256" key="13">
    <source>
        <dbReference type="PIRSR" id="PIRSR600269-50"/>
    </source>
</evidence>
<evidence type="ECO:0000256" key="6">
    <source>
        <dbReference type="ARBA" id="ARBA00022723"/>
    </source>
</evidence>
<comment type="PTM">
    <text evidence="14 15">Topaquinone (TPQ) is generated by copper-dependent autoxidation of a specific tyrosyl residue.</text>
</comment>
<keyword evidence="20" id="KW-1185">Reference proteome</keyword>
<keyword evidence="7 13" id="KW-0801">TPQ</keyword>
<reference evidence="19" key="1">
    <citation type="submission" date="2020-12" db="EMBL/GenBank/DDBJ databases">
        <title>Metabolic potential, ecology and presence of endohyphal bacteria is reflected in genomic diversity of Mucoromycotina.</title>
        <authorList>
            <person name="Muszewska A."/>
            <person name="Okrasinska A."/>
            <person name="Steczkiewicz K."/>
            <person name="Drgas O."/>
            <person name="Orlowska M."/>
            <person name="Perlinska-Lenart U."/>
            <person name="Aleksandrzak-Piekarczyk T."/>
            <person name="Szatraj K."/>
            <person name="Zielenkiewicz U."/>
            <person name="Pilsyk S."/>
            <person name="Malc E."/>
            <person name="Mieczkowski P."/>
            <person name="Kruszewska J.S."/>
            <person name="Biernat P."/>
            <person name="Pawlowska J."/>
        </authorList>
    </citation>
    <scope>NUCLEOTIDE SEQUENCE</scope>
    <source>
        <strain evidence="19">WA0000067209</strain>
    </source>
</reference>
<evidence type="ECO:0000256" key="11">
    <source>
        <dbReference type="ARBA" id="ARBA00023211"/>
    </source>
</evidence>
<dbReference type="InterPro" id="IPR015802">
    <property type="entry name" value="Cu_amine_oxidase_N3"/>
</dbReference>
<dbReference type="Pfam" id="PF02728">
    <property type="entry name" value="Cu_amine_oxidN3"/>
    <property type="match status" value="1"/>
</dbReference>
<dbReference type="FunFam" id="2.70.98.20:FF:000001">
    <property type="entry name" value="Amine oxidase"/>
    <property type="match status" value="1"/>
</dbReference>
<proteinExistence type="inferred from homology"/>
<dbReference type="InterPro" id="IPR049947">
    <property type="entry name" value="Cu_Am_Ox_Cu-bd"/>
</dbReference>
<evidence type="ECO:0000259" key="18">
    <source>
        <dbReference type="Pfam" id="PF02728"/>
    </source>
</evidence>
<dbReference type="GO" id="GO:0048038">
    <property type="term" value="F:quinone binding"/>
    <property type="evidence" value="ECO:0007669"/>
    <property type="project" value="InterPro"/>
</dbReference>
<comment type="cofactor">
    <cofactor evidence="3">
        <name>Zn(2+)</name>
        <dbReference type="ChEBI" id="CHEBI:29105"/>
    </cofactor>
</comment>
<keyword evidence="6 15" id="KW-0479">Metal-binding</keyword>
<comment type="cofactor">
    <cofactor evidence="15">
        <name>Cu cation</name>
        <dbReference type="ChEBI" id="CHEBI:23378"/>
    </cofactor>
    <text evidence="15">Contains 1 topaquinone per subunit.</text>
</comment>
<evidence type="ECO:0000256" key="4">
    <source>
        <dbReference type="ARBA" id="ARBA00007983"/>
    </source>
</evidence>
<dbReference type="EMBL" id="JAEPQZ010000006">
    <property type="protein sequence ID" value="KAG2179785.1"/>
    <property type="molecule type" value="Genomic_DNA"/>
</dbReference>
<dbReference type="InterPro" id="IPR015798">
    <property type="entry name" value="Cu_amine_oxidase_C"/>
</dbReference>
<dbReference type="PANTHER" id="PTHR10638">
    <property type="entry name" value="COPPER AMINE OXIDASE"/>
    <property type="match status" value="1"/>
</dbReference>
<accession>A0A8H7PTV4</accession>
<evidence type="ECO:0000256" key="12">
    <source>
        <dbReference type="ARBA" id="ARBA00048032"/>
    </source>
</evidence>
<dbReference type="Proteomes" id="UP000654370">
    <property type="component" value="Unassembled WGS sequence"/>
</dbReference>
<comment type="catalytic activity">
    <reaction evidence="12">
        <text>a primary methyl amine + O2 + H2O = an aldehyde + H2O2 + NH4(+)</text>
        <dbReference type="Rhea" id="RHEA:16153"/>
        <dbReference type="ChEBI" id="CHEBI:15377"/>
        <dbReference type="ChEBI" id="CHEBI:15379"/>
        <dbReference type="ChEBI" id="CHEBI:16240"/>
        <dbReference type="ChEBI" id="CHEBI:17478"/>
        <dbReference type="ChEBI" id="CHEBI:28938"/>
        <dbReference type="ChEBI" id="CHEBI:228804"/>
        <dbReference type="EC" id="1.4.3.21"/>
    </reaction>
</comment>
<dbReference type="GO" id="GO:0008131">
    <property type="term" value="F:primary methylamine oxidase activity"/>
    <property type="evidence" value="ECO:0007669"/>
    <property type="project" value="UniProtKB-EC"/>
</dbReference>
<keyword evidence="11" id="KW-0464">Manganese</keyword>
<dbReference type="PROSITE" id="PS01164">
    <property type="entry name" value="COPPER_AMINE_OXID_1"/>
    <property type="match status" value="1"/>
</dbReference>
<evidence type="ECO:0000256" key="10">
    <source>
        <dbReference type="ARBA" id="ARBA00023157"/>
    </source>
</evidence>
<dbReference type="InterPro" id="IPR000269">
    <property type="entry name" value="Cu_amine_oxidase"/>
</dbReference>
<dbReference type="EC" id="1.4.3.-" evidence="15"/>
<feature type="active site" description="Proton acceptor" evidence="13">
    <location>
        <position position="313"/>
    </location>
</feature>
<sequence>MLNCKSYHNPHPLDSLSTDEVSRTASLVRNSQKEREKFTFSTITLHEPPKDIMMAYFGWSKTAIKPEAIEREALVVIMELHSGNVYEIIVSLTRNKLKSCIHVDGVQPIVTLEEADEVEKLMQNDPRIAAECAELGITDMSKICCDSWAIGKHMDGAKKRIMQGLMYYRLHEHDNRYAHPLDFVPIVDVNKMEIIEIERIPTRNSKFRRPTIPMTPHNYYPEFVGEENLRKDIKPLIIQQPEGVSFKVNGNEIDWQKWNLRISFNYREGLVLHNLNYQDRDERRPLFYRVSLSEMVVPYAEPSSPHFRKHAFDVGEYGLGWSSNSLSLGCDCLGTIHYFDATLSDAFGNPFVIPNAVCLHEEDHGILFKHSEFDSGRAHTVRGRRLVISHIVTIANYDYACYWHLYQDGTINYEIKATGIVNTHVLAEDETPGPFGTMVAPQINAQHHQHFFTMRIDPMVDGLNNSIAQVDVQAVKEPVGHPKNKFGNGFYPKTTVFKDNVDGQASANFDTARFWKIINPNKLNPRTQEPVSYKVVSHSTSPLFAKPGSIVHNRAGFASKTIWVTPYEKDQMFAGGFYCNQANGEDSLPSWTREKKPIENTDIVMWYTFGITHLVRVEDFPVMPVESCGFSMKPCNFFSCNPALDVPSTTKAINQSVPAFKSVCQGDCKDKTTHTA</sequence>
<dbReference type="SUPFAM" id="SSF54416">
    <property type="entry name" value="Amine oxidase N-terminal region"/>
    <property type="match status" value="2"/>
</dbReference>
<keyword evidence="10" id="KW-1015">Disulfide bond</keyword>
<dbReference type="InterPro" id="IPR016182">
    <property type="entry name" value="Cu_amine_oxidase_N-reg"/>
</dbReference>
<evidence type="ECO:0000256" key="7">
    <source>
        <dbReference type="ARBA" id="ARBA00022772"/>
    </source>
</evidence>
<evidence type="ECO:0000256" key="1">
    <source>
        <dbReference type="ARBA" id="ARBA00001935"/>
    </source>
</evidence>
<dbReference type="Gene3D" id="3.10.450.40">
    <property type="match status" value="2"/>
</dbReference>
<evidence type="ECO:0000313" key="19">
    <source>
        <dbReference type="EMBL" id="KAG2179785.1"/>
    </source>
</evidence>
<evidence type="ECO:0000256" key="5">
    <source>
        <dbReference type="ARBA" id="ARBA00011738"/>
    </source>
</evidence>
<comment type="cofactor">
    <cofactor evidence="2">
        <name>Mn(2+)</name>
        <dbReference type="ChEBI" id="CHEBI:29035"/>
    </cofactor>
</comment>
<evidence type="ECO:0000256" key="9">
    <source>
        <dbReference type="ARBA" id="ARBA00023008"/>
    </source>
</evidence>
<dbReference type="Pfam" id="PF01179">
    <property type="entry name" value="Cu_amine_oxid"/>
    <property type="match status" value="1"/>
</dbReference>
<keyword evidence="8 15" id="KW-0560">Oxidoreductase</keyword>
<dbReference type="PROSITE" id="PS01165">
    <property type="entry name" value="COPPER_AMINE_OXID_2"/>
    <property type="match status" value="1"/>
</dbReference>
<dbReference type="InterPro" id="IPR015800">
    <property type="entry name" value="Cu_amine_oxidase_N2"/>
</dbReference>
<dbReference type="Pfam" id="PF02727">
    <property type="entry name" value="Cu_amine_oxidN2"/>
    <property type="match status" value="1"/>
</dbReference>
<feature type="domain" description="Copper amine oxidase catalytic" evidence="16">
    <location>
        <begin position="238"/>
        <end position="644"/>
    </location>
</feature>
<feature type="modified residue" description="2',4',5'-topaquinone" evidence="14">
    <location>
        <position position="397"/>
    </location>
</feature>
<dbReference type="PANTHER" id="PTHR10638:SF86">
    <property type="entry name" value="COPPER AMINE OXIDASE 1-RELATED"/>
    <property type="match status" value="1"/>
</dbReference>